<proteinExistence type="predicted"/>
<organism evidence="1 2">
    <name type="scientific">Actinokineospora diospyrosa</name>
    <dbReference type="NCBI Taxonomy" id="103728"/>
    <lineage>
        <taxon>Bacteria</taxon>
        <taxon>Bacillati</taxon>
        <taxon>Actinomycetota</taxon>
        <taxon>Actinomycetes</taxon>
        <taxon>Pseudonocardiales</taxon>
        <taxon>Pseudonocardiaceae</taxon>
        <taxon>Actinokineospora</taxon>
    </lineage>
</organism>
<dbReference type="EMBL" id="JAMTCO010000015">
    <property type="protein sequence ID" value="MCP2273232.1"/>
    <property type="molecule type" value="Genomic_DNA"/>
</dbReference>
<sequence>MSAEQIGWEQLDLVARLARVIDHGISSPTARLHLVPAVVSLANPPWQRDVWLRQDEFENLDEVVHVLFDDFCDASAPEGGLGASLRTEEEVDLMRPAGGRVHGRAGRGGAVRA</sequence>
<dbReference type="InterPro" id="IPR057705">
    <property type="entry name" value="DUF7945"/>
</dbReference>
<dbReference type="Proteomes" id="UP001205185">
    <property type="component" value="Unassembled WGS sequence"/>
</dbReference>
<name>A0ABT1IKQ1_9PSEU</name>
<evidence type="ECO:0000313" key="1">
    <source>
        <dbReference type="EMBL" id="MCP2273232.1"/>
    </source>
</evidence>
<reference evidence="1 2" key="1">
    <citation type="submission" date="2022-06" db="EMBL/GenBank/DDBJ databases">
        <title>Genomic Encyclopedia of Archaeal and Bacterial Type Strains, Phase II (KMG-II): from individual species to whole genera.</title>
        <authorList>
            <person name="Goeker M."/>
        </authorList>
    </citation>
    <scope>NUCLEOTIDE SEQUENCE [LARGE SCALE GENOMIC DNA]</scope>
    <source>
        <strain evidence="1 2">DSM 44255</strain>
    </source>
</reference>
<dbReference type="NCBIfam" id="NF047838">
    <property type="entry name" value="SCO4402_fam"/>
    <property type="match status" value="1"/>
</dbReference>
<evidence type="ECO:0000313" key="2">
    <source>
        <dbReference type="Proteomes" id="UP001205185"/>
    </source>
</evidence>
<gene>
    <name evidence="1" type="ORF">LV75_005758</name>
</gene>
<keyword evidence="2" id="KW-1185">Reference proteome</keyword>
<accession>A0ABT1IKQ1</accession>
<protein>
    <submittedName>
        <fullName evidence="1">Uncharacterized protein</fullName>
    </submittedName>
</protein>
<comment type="caution">
    <text evidence="1">The sequence shown here is derived from an EMBL/GenBank/DDBJ whole genome shotgun (WGS) entry which is preliminary data.</text>
</comment>